<evidence type="ECO:0000313" key="4">
    <source>
        <dbReference type="Proteomes" id="UP001163846"/>
    </source>
</evidence>
<evidence type="ECO:0000259" key="2">
    <source>
        <dbReference type="Pfam" id="PF20151"/>
    </source>
</evidence>
<keyword evidence="1" id="KW-1133">Transmembrane helix</keyword>
<feature type="transmembrane region" description="Helical" evidence="1">
    <location>
        <begin position="50"/>
        <end position="76"/>
    </location>
</feature>
<feature type="transmembrane region" description="Helical" evidence="1">
    <location>
        <begin position="119"/>
        <end position="141"/>
    </location>
</feature>
<gene>
    <name evidence="3" type="ORF">F5878DRAFT_612294</name>
</gene>
<feature type="domain" description="DUF6533" evidence="2">
    <location>
        <begin position="21"/>
        <end position="63"/>
    </location>
</feature>
<accession>A0AA38UGC3</accession>
<keyword evidence="4" id="KW-1185">Reference proteome</keyword>
<dbReference type="Pfam" id="PF20151">
    <property type="entry name" value="DUF6533"/>
    <property type="match status" value="1"/>
</dbReference>
<feature type="transmembrane region" description="Helical" evidence="1">
    <location>
        <begin position="216"/>
        <end position="236"/>
    </location>
</feature>
<feature type="transmembrane region" description="Helical" evidence="1">
    <location>
        <begin position="168"/>
        <end position="189"/>
    </location>
</feature>
<protein>
    <recommendedName>
        <fullName evidence="2">DUF6533 domain-containing protein</fullName>
    </recommendedName>
</protein>
<keyword evidence="1" id="KW-0812">Transmembrane</keyword>
<sequence>MSLIDESDTVRIASNGRQCNYWHIAAITLLFWDHLLTLKTEITYIWKKSFNLSGYLFLFQRYFNPVAMIFTLATVFDNLPVSCTVLSNIRQGILIIAQLIVTLIMTLRIHALYGCNKRILYSLLTTIAILLSIVFVVTYTVHLSSQKSLSSSGCSTQFDSSNASRAAIAWWMIFIYDVLLFGLAVRNAFTTRQELHMIRHLKFCASLRVILLRDGAMYFGVMTLVNLANILTYYLLEDCMRGGLAPFTSSLSVTLVSRMMLNLHQVMGSGIYLSGGQAVTETDKAVSHIVFHEPAESSLSSE</sequence>
<feature type="transmembrane region" description="Helical" evidence="1">
    <location>
        <begin position="88"/>
        <end position="107"/>
    </location>
</feature>
<dbReference type="Proteomes" id="UP001163846">
    <property type="component" value="Unassembled WGS sequence"/>
</dbReference>
<comment type="caution">
    <text evidence="3">The sequence shown here is derived from an EMBL/GenBank/DDBJ whole genome shotgun (WGS) entry which is preliminary data.</text>
</comment>
<dbReference type="EMBL" id="MU806066">
    <property type="protein sequence ID" value="KAJ3840747.1"/>
    <property type="molecule type" value="Genomic_DNA"/>
</dbReference>
<reference evidence="3" key="1">
    <citation type="submission" date="2022-08" db="EMBL/GenBank/DDBJ databases">
        <authorList>
            <consortium name="DOE Joint Genome Institute"/>
            <person name="Min B."/>
            <person name="Riley R."/>
            <person name="Sierra-Patev S."/>
            <person name="Naranjo-Ortiz M."/>
            <person name="Looney B."/>
            <person name="Konkel Z."/>
            <person name="Slot J.C."/>
            <person name="Sakamoto Y."/>
            <person name="Steenwyk J.L."/>
            <person name="Rokas A."/>
            <person name="Carro J."/>
            <person name="Camarero S."/>
            <person name="Ferreira P."/>
            <person name="Molpeceres G."/>
            <person name="Ruiz-Duenas F.J."/>
            <person name="Serrano A."/>
            <person name="Henrissat B."/>
            <person name="Drula E."/>
            <person name="Hughes K.W."/>
            <person name="Mata J.L."/>
            <person name="Ishikawa N.K."/>
            <person name="Vargas-Isla R."/>
            <person name="Ushijima S."/>
            <person name="Smith C.A."/>
            <person name="Ahrendt S."/>
            <person name="Andreopoulos W."/>
            <person name="He G."/>
            <person name="Labutti K."/>
            <person name="Lipzen A."/>
            <person name="Ng V."/>
            <person name="Sandor L."/>
            <person name="Barry K."/>
            <person name="Martinez A.T."/>
            <person name="Xiao Y."/>
            <person name="Gibbons J.G."/>
            <person name="Terashima K."/>
            <person name="Hibbett D.S."/>
            <person name="Grigoriev I.V."/>
        </authorList>
    </citation>
    <scope>NUCLEOTIDE SEQUENCE</scope>
    <source>
        <strain evidence="3">TFB9207</strain>
    </source>
</reference>
<dbReference type="AlphaFoldDB" id="A0AA38UGC3"/>
<organism evidence="3 4">
    <name type="scientific">Lentinula raphanica</name>
    <dbReference type="NCBI Taxonomy" id="153919"/>
    <lineage>
        <taxon>Eukaryota</taxon>
        <taxon>Fungi</taxon>
        <taxon>Dikarya</taxon>
        <taxon>Basidiomycota</taxon>
        <taxon>Agaricomycotina</taxon>
        <taxon>Agaricomycetes</taxon>
        <taxon>Agaricomycetidae</taxon>
        <taxon>Agaricales</taxon>
        <taxon>Marasmiineae</taxon>
        <taxon>Omphalotaceae</taxon>
        <taxon>Lentinula</taxon>
    </lineage>
</organism>
<evidence type="ECO:0000256" key="1">
    <source>
        <dbReference type="SAM" id="Phobius"/>
    </source>
</evidence>
<keyword evidence="1" id="KW-0472">Membrane</keyword>
<proteinExistence type="predicted"/>
<feature type="transmembrane region" description="Helical" evidence="1">
    <location>
        <begin position="20"/>
        <end position="38"/>
    </location>
</feature>
<evidence type="ECO:0000313" key="3">
    <source>
        <dbReference type="EMBL" id="KAJ3840747.1"/>
    </source>
</evidence>
<dbReference type="InterPro" id="IPR045340">
    <property type="entry name" value="DUF6533"/>
</dbReference>
<name>A0AA38UGC3_9AGAR</name>